<gene>
    <name evidence="3" type="ORF">V5799_021085</name>
</gene>
<feature type="transmembrane region" description="Helical" evidence="2">
    <location>
        <begin position="68"/>
        <end position="91"/>
    </location>
</feature>
<evidence type="ECO:0000256" key="1">
    <source>
        <dbReference type="SAM" id="MobiDB-lite"/>
    </source>
</evidence>
<accession>A0AAQ4FPJ6</accession>
<sequence length="199" mass="21779">MSGSRIFSRLASNWGPKKAKPDLVWHRPQQSLVDIRLPGLESGETVKDSFLNRLLSLKRHLSERPRPSWLHVTMLPLAGFAILCTTLWLLVSLDWPFVPEGNVNSVARRKDVSHKGNGTAPPPLGSVKSQPALRPAPSKSARLETSEMDRVPSSTNMLSAYAGSEPTLSTNAMAGDASLFRFSEETVTEQDDDSITTDG</sequence>
<dbReference type="Proteomes" id="UP001321473">
    <property type="component" value="Unassembled WGS sequence"/>
</dbReference>
<keyword evidence="2" id="KW-0472">Membrane</keyword>
<proteinExistence type="predicted"/>
<evidence type="ECO:0000256" key="2">
    <source>
        <dbReference type="SAM" id="Phobius"/>
    </source>
</evidence>
<dbReference type="EMBL" id="JARKHS020000078">
    <property type="protein sequence ID" value="KAK8789140.1"/>
    <property type="molecule type" value="Genomic_DNA"/>
</dbReference>
<keyword evidence="4" id="KW-1185">Reference proteome</keyword>
<keyword evidence="2" id="KW-1133">Transmembrane helix</keyword>
<evidence type="ECO:0000313" key="3">
    <source>
        <dbReference type="EMBL" id="KAK8789140.1"/>
    </source>
</evidence>
<reference evidence="3 4" key="1">
    <citation type="journal article" date="2023" name="Arcadia Sci">
        <title>De novo assembly of a long-read Amblyomma americanum tick genome.</title>
        <authorList>
            <person name="Chou S."/>
            <person name="Poskanzer K.E."/>
            <person name="Rollins M."/>
            <person name="Thuy-Boun P.S."/>
        </authorList>
    </citation>
    <scope>NUCLEOTIDE SEQUENCE [LARGE SCALE GENOMIC DNA]</scope>
    <source>
        <strain evidence="3">F_SG_1</strain>
        <tissue evidence="3">Salivary glands</tissue>
    </source>
</reference>
<evidence type="ECO:0000313" key="4">
    <source>
        <dbReference type="Proteomes" id="UP001321473"/>
    </source>
</evidence>
<dbReference type="AlphaFoldDB" id="A0AAQ4FPJ6"/>
<name>A0AAQ4FPJ6_AMBAM</name>
<feature type="compositionally biased region" description="Basic and acidic residues" evidence="1">
    <location>
        <begin position="141"/>
        <end position="150"/>
    </location>
</feature>
<comment type="caution">
    <text evidence="3">The sequence shown here is derived from an EMBL/GenBank/DDBJ whole genome shotgun (WGS) entry which is preliminary data.</text>
</comment>
<keyword evidence="2" id="KW-0812">Transmembrane</keyword>
<organism evidence="3 4">
    <name type="scientific">Amblyomma americanum</name>
    <name type="common">Lone star tick</name>
    <dbReference type="NCBI Taxonomy" id="6943"/>
    <lineage>
        <taxon>Eukaryota</taxon>
        <taxon>Metazoa</taxon>
        <taxon>Ecdysozoa</taxon>
        <taxon>Arthropoda</taxon>
        <taxon>Chelicerata</taxon>
        <taxon>Arachnida</taxon>
        <taxon>Acari</taxon>
        <taxon>Parasitiformes</taxon>
        <taxon>Ixodida</taxon>
        <taxon>Ixodoidea</taxon>
        <taxon>Ixodidae</taxon>
        <taxon>Amblyomminae</taxon>
        <taxon>Amblyomma</taxon>
    </lineage>
</organism>
<protein>
    <submittedName>
        <fullName evidence="3">Uncharacterized protein</fullName>
    </submittedName>
</protein>
<feature type="region of interest" description="Disordered" evidence="1">
    <location>
        <begin position="108"/>
        <end position="169"/>
    </location>
</feature>